<dbReference type="GO" id="GO:0009279">
    <property type="term" value="C:cell outer membrane"/>
    <property type="evidence" value="ECO:0007669"/>
    <property type="project" value="UniProtKB-SubCell"/>
</dbReference>
<keyword evidence="4" id="KW-0406">Ion transport</keyword>
<dbReference type="SUPFAM" id="SSF56935">
    <property type="entry name" value="Porins"/>
    <property type="match status" value="1"/>
</dbReference>
<accession>A0A4R8DS75</accession>
<evidence type="ECO:0000256" key="4">
    <source>
        <dbReference type="ARBA" id="ARBA00022496"/>
    </source>
</evidence>
<keyword evidence="5 10" id="KW-0812">Transmembrane</keyword>
<feature type="domain" description="Secretin/TonB short N-terminal" evidence="12">
    <location>
        <begin position="67"/>
        <end position="118"/>
    </location>
</feature>
<evidence type="ECO:0000256" key="10">
    <source>
        <dbReference type="PROSITE-ProRule" id="PRU01360"/>
    </source>
</evidence>
<comment type="similarity">
    <text evidence="10 11">Belongs to the TonB-dependent receptor family.</text>
</comment>
<comment type="subcellular location">
    <subcellularLocation>
        <location evidence="1 10">Cell outer membrane</location>
        <topology evidence="1 10">Multi-pass membrane protein</topology>
    </subcellularLocation>
</comment>
<dbReference type="Pfam" id="PF07715">
    <property type="entry name" value="Plug"/>
    <property type="match status" value="1"/>
</dbReference>
<dbReference type="GO" id="GO:0006826">
    <property type="term" value="P:iron ion transport"/>
    <property type="evidence" value="ECO:0007669"/>
    <property type="project" value="UniProtKB-KW"/>
</dbReference>
<evidence type="ECO:0000256" key="6">
    <source>
        <dbReference type="ARBA" id="ARBA00023004"/>
    </source>
</evidence>
<dbReference type="SMART" id="SM00965">
    <property type="entry name" value="STN"/>
    <property type="match status" value="1"/>
</dbReference>
<keyword evidence="6" id="KW-0408">Iron</keyword>
<evidence type="ECO:0000313" key="13">
    <source>
        <dbReference type="EMBL" id="TDX00879.1"/>
    </source>
</evidence>
<evidence type="ECO:0000256" key="3">
    <source>
        <dbReference type="ARBA" id="ARBA00022452"/>
    </source>
</evidence>
<keyword evidence="7 11" id="KW-0798">TonB box</keyword>
<dbReference type="InterPro" id="IPR011662">
    <property type="entry name" value="Secretin/TonB_short_N"/>
</dbReference>
<proteinExistence type="inferred from homology"/>
<keyword evidence="4" id="KW-0410">Iron transport</keyword>
<keyword evidence="3 10" id="KW-1134">Transmembrane beta strand</keyword>
<organism evidence="13 14">
    <name type="scientific">Dinghuibacter silviterrae</name>
    <dbReference type="NCBI Taxonomy" id="1539049"/>
    <lineage>
        <taxon>Bacteria</taxon>
        <taxon>Pseudomonadati</taxon>
        <taxon>Bacteroidota</taxon>
        <taxon>Chitinophagia</taxon>
        <taxon>Chitinophagales</taxon>
        <taxon>Chitinophagaceae</taxon>
        <taxon>Dinghuibacter</taxon>
    </lineage>
</organism>
<dbReference type="InterPro" id="IPR023997">
    <property type="entry name" value="TonB-dep_OMP_SusC/RagA_CS"/>
</dbReference>
<gene>
    <name evidence="13" type="ORF">EDB95_1908</name>
</gene>
<dbReference type="PROSITE" id="PS52016">
    <property type="entry name" value="TONB_DEPENDENT_REC_3"/>
    <property type="match status" value="1"/>
</dbReference>
<dbReference type="InterPro" id="IPR039426">
    <property type="entry name" value="TonB-dep_rcpt-like"/>
</dbReference>
<dbReference type="SUPFAM" id="SSF49464">
    <property type="entry name" value="Carboxypeptidase regulatory domain-like"/>
    <property type="match status" value="1"/>
</dbReference>
<comment type="caution">
    <text evidence="13">The sequence shown here is derived from an EMBL/GenBank/DDBJ whole genome shotgun (WGS) entry which is preliminary data.</text>
</comment>
<dbReference type="InterPro" id="IPR012910">
    <property type="entry name" value="Plug_dom"/>
</dbReference>
<dbReference type="InterPro" id="IPR008969">
    <property type="entry name" value="CarboxyPept-like_regulatory"/>
</dbReference>
<evidence type="ECO:0000256" key="8">
    <source>
        <dbReference type="ARBA" id="ARBA00023136"/>
    </source>
</evidence>
<dbReference type="Gene3D" id="2.60.40.1120">
    <property type="entry name" value="Carboxypeptidase-like, regulatory domain"/>
    <property type="match status" value="1"/>
</dbReference>
<sequence>MEKMMGKATAIPLVKCLIMLKLTILLILALSMQSFANKGLSQENITLRLKNNSYRAAFKQIEQQTSVHFLYNDDILPDKKLNIDIRQQDLATVMDELLINTSLGYKRQDKNLVIIYQKEAPGNSVVVKGKVVNDRKEPLGNVTVQEKGKKNGTLTAEDGSFSLTVTDPDAVLVFSYVGYAQQEVPAGEGGFLNVTLHDDSKTALNDIVVIGYGTVNKGDLTGAVASVKAGDLKTAGVTSVDKALQGKMAGVEVESAGGDPGSGMRILVRGVGTFNYTDPLYIVDGVYVSSISNLAPDDIASISVLKDASAAAIYGSRAANGVVLVTTKSGTSGKTALSFNAYVGVQQVVKKLSVLNAEQWANVSNAAHDNAGLPRLAIADNPDSLGAGTDWQGAIYHTAPIQNYELNISGGAKGSVYSVSGGYINQQGIVDQTGYYRYNFRAKSETTKGRFKIGETLIFSQENWNQLPGSWGGQGGNPVGSAPKSIPVFKIYDTADVGGYGGPYGPVVNVENPVAQLHLEHVTQDASDVLVNTYAQVDIIKGLYYKVNLGYTSNDVHNTNYTQRYQVGTLFSNPTNNITDSRSTDKLLLLEHTLNFNREFGKHNIQALAGYSYQDEKYQTLSASANGLPDGVEQIDAAAGARSNGGNANENTLLSWLGRVIYTYDQRYLLTASFRRDGSSRFSPSNRYGNFPSLAVGWNISNESFFSSLRSMITSWKVRGSYGVLGNQEVGNYQYLAAIASNVDYVSGSTPTRWTGAIQQAFADPNIKWETSKTSDVGTDMTFLNNRLSLTADYYYKKTSDLLLQVPIPGSAGSTSNPYVNAGSIMNKGIELALSYNGNVGAFKYNVYGTFATNKNKVLALGTGTQQIIGGQPTLHGEGTTTTQVGGEVGAFYLIKTAGIFNSQAEINAYTDKAGNLIQPNAQPGDIKFVDANGDGVISDGDKVYAGSPNPKFAYGLGANLAWKGFDFAVYFQGTYGNKIYNGFRMDLDGMNLEMNYSKATLNAWTPTHHTDFPRAVIDDPNYNGRVSDRFLENGSYLRCKTLQVGYNISPGFLQRASINTFRVYAGADNLFTVTKYSGFNPDLGRSGNIINNTGSILDRGVDFSFANYPLARTLTLGIQLSF</sequence>
<dbReference type="InterPro" id="IPR000531">
    <property type="entry name" value="Beta-barrel_TonB"/>
</dbReference>
<dbReference type="Proteomes" id="UP000294498">
    <property type="component" value="Unassembled WGS sequence"/>
</dbReference>
<dbReference type="NCBIfam" id="TIGR04056">
    <property type="entry name" value="OMP_RagA_SusC"/>
    <property type="match status" value="1"/>
</dbReference>
<name>A0A4R8DS75_9BACT</name>
<dbReference type="Gene3D" id="2.40.170.20">
    <property type="entry name" value="TonB-dependent receptor, beta-barrel domain"/>
    <property type="match status" value="1"/>
</dbReference>
<dbReference type="InterPro" id="IPR023996">
    <property type="entry name" value="TonB-dep_OMP_SusC/RagA"/>
</dbReference>
<evidence type="ECO:0000313" key="14">
    <source>
        <dbReference type="Proteomes" id="UP000294498"/>
    </source>
</evidence>
<protein>
    <submittedName>
        <fullName evidence="13">TonB-linked SusC/RagA family outer membrane protein</fullName>
    </submittedName>
</protein>
<evidence type="ECO:0000256" key="2">
    <source>
        <dbReference type="ARBA" id="ARBA00022448"/>
    </source>
</evidence>
<dbReference type="EMBL" id="SODV01000001">
    <property type="protein sequence ID" value="TDX00879.1"/>
    <property type="molecule type" value="Genomic_DNA"/>
</dbReference>
<dbReference type="InterPro" id="IPR036942">
    <property type="entry name" value="Beta-barrel_TonB_sf"/>
</dbReference>
<dbReference type="AlphaFoldDB" id="A0A4R8DS75"/>
<evidence type="ECO:0000256" key="7">
    <source>
        <dbReference type="ARBA" id="ARBA00023077"/>
    </source>
</evidence>
<reference evidence="13 14" key="1">
    <citation type="submission" date="2019-03" db="EMBL/GenBank/DDBJ databases">
        <title>Genomic Encyclopedia of Type Strains, Phase IV (KMG-IV): sequencing the most valuable type-strain genomes for metagenomic binning, comparative biology and taxonomic classification.</title>
        <authorList>
            <person name="Goeker M."/>
        </authorList>
    </citation>
    <scope>NUCLEOTIDE SEQUENCE [LARGE SCALE GENOMIC DNA]</scope>
    <source>
        <strain evidence="13 14">DSM 100059</strain>
    </source>
</reference>
<keyword evidence="2 10" id="KW-0813">Transport</keyword>
<evidence type="ECO:0000256" key="1">
    <source>
        <dbReference type="ARBA" id="ARBA00004571"/>
    </source>
</evidence>
<dbReference type="InterPro" id="IPR037066">
    <property type="entry name" value="Plug_dom_sf"/>
</dbReference>
<dbReference type="Pfam" id="PF13715">
    <property type="entry name" value="CarbopepD_reg_2"/>
    <property type="match status" value="1"/>
</dbReference>
<dbReference type="OrthoDB" id="9768177at2"/>
<evidence type="ECO:0000256" key="9">
    <source>
        <dbReference type="ARBA" id="ARBA00023237"/>
    </source>
</evidence>
<keyword evidence="9 10" id="KW-0998">Cell outer membrane</keyword>
<keyword evidence="8 10" id="KW-0472">Membrane</keyword>
<dbReference type="Gene3D" id="2.170.130.10">
    <property type="entry name" value="TonB-dependent receptor, plug domain"/>
    <property type="match status" value="1"/>
</dbReference>
<keyword evidence="14" id="KW-1185">Reference proteome</keyword>
<evidence type="ECO:0000256" key="5">
    <source>
        <dbReference type="ARBA" id="ARBA00022692"/>
    </source>
</evidence>
<dbReference type="Gene3D" id="3.55.50.30">
    <property type="match status" value="1"/>
</dbReference>
<dbReference type="Pfam" id="PF00593">
    <property type="entry name" value="TonB_dep_Rec_b-barrel"/>
    <property type="match status" value="1"/>
</dbReference>
<dbReference type="NCBIfam" id="TIGR04057">
    <property type="entry name" value="SusC_RagA_signa"/>
    <property type="match status" value="1"/>
</dbReference>
<evidence type="ECO:0000259" key="12">
    <source>
        <dbReference type="SMART" id="SM00965"/>
    </source>
</evidence>
<evidence type="ECO:0000256" key="11">
    <source>
        <dbReference type="RuleBase" id="RU003357"/>
    </source>
</evidence>